<reference evidence="1" key="1">
    <citation type="submission" date="2006-03" db="EMBL/GenBank/DDBJ databases">
        <title>Complete sequence of chromosome of Nitrobacter hamburgensis X14.</title>
        <authorList>
            <consortium name="US DOE Joint Genome Institute"/>
            <person name="Copeland A."/>
            <person name="Lucas S."/>
            <person name="Lapidus A."/>
            <person name="Barry K."/>
            <person name="Detter J.C."/>
            <person name="Glavina del Rio T."/>
            <person name="Hammon N."/>
            <person name="Israni S."/>
            <person name="Dalin E."/>
            <person name="Tice H."/>
            <person name="Pitluck S."/>
            <person name="Chain P."/>
            <person name="Malfatti S."/>
            <person name="Shin M."/>
            <person name="Vergez L."/>
            <person name="Schmutz J."/>
            <person name="Larimer F."/>
            <person name="Land M."/>
            <person name="Hauser L."/>
            <person name="Kyrpides N."/>
            <person name="Ivanova N."/>
            <person name="Ward B."/>
            <person name="Arp D."/>
            <person name="Klotz M."/>
            <person name="Stein L."/>
            <person name="O'Mullan G."/>
            <person name="Starkenburg S."/>
            <person name="Sayavedra L."/>
            <person name="Poret-Peterson A.T."/>
            <person name="Gentry M.E."/>
            <person name="Bruce D."/>
            <person name="Richardson P."/>
        </authorList>
    </citation>
    <scope>NUCLEOTIDE SEQUENCE [LARGE SCALE GENOMIC DNA]</scope>
    <source>
        <strain evidence="1">X14</strain>
    </source>
</reference>
<dbReference type="HOGENOM" id="CLU_084460_0_0_5"/>
<evidence type="ECO:0000313" key="1">
    <source>
        <dbReference type="EMBL" id="ABE61837.1"/>
    </source>
</evidence>
<dbReference type="NCBIfam" id="NF035938">
    <property type="entry name" value="EboA_domain"/>
    <property type="match status" value="1"/>
</dbReference>
<gene>
    <name evidence="1" type="ordered locus">Nham_0987</name>
</gene>
<organism evidence="1 2">
    <name type="scientific">Nitrobacter hamburgensis (strain DSM 10229 / NCIMB 13809 / X14)</name>
    <dbReference type="NCBI Taxonomy" id="323097"/>
    <lineage>
        <taxon>Bacteria</taxon>
        <taxon>Pseudomonadati</taxon>
        <taxon>Pseudomonadota</taxon>
        <taxon>Alphaproteobacteria</taxon>
        <taxon>Hyphomicrobiales</taxon>
        <taxon>Nitrobacteraceae</taxon>
        <taxon>Nitrobacter</taxon>
    </lineage>
</organism>
<dbReference type="RefSeq" id="WP_011509533.1">
    <property type="nucleotide sequence ID" value="NC_007964.1"/>
</dbReference>
<dbReference type="KEGG" id="nha:Nham_0987"/>
<dbReference type="STRING" id="323097.Nham_0987"/>
<dbReference type="EMBL" id="CP000319">
    <property type="protein sequence ID" value="ABE61837.1"/>
    <property type="molecule type" value="Genomic_DNA"/>
</dbReference>
<accession>Q1QPL0</accession>
<dbReference type="AlphaFoldDB" id="Q1QPL0"/>
<protein>
    <submittedName>
        <fullName evidence="1">Uncharacterized protein</fullName>
    </submittedName>
</protein>
<sequence>MPAFESRRPQETLNEFLALADGWIAERTDERGAAWFRGALSEVATATTERPLSVAIGLAPRRLGKADLALPATDLARAEALRPGLDLSDWSIDQLARVALMVRSYGGDDAAFAARFDSFCTTAEINELIALCRGLPLYPNAALNEPRAREAVRSGMKPVFEAVAHRNPYPLESFAEDSWNQMVVKAFFIGSTLWPIQGLDERANPRLARMLVGLAQERWAADRPVSGELWRCVAPHYDGEGFTALAHGWNAGSVRERLAIVLALRGSSRIEGLLMQGVPIQEIAKLQERLELEKISWRDLA</sequence>
<dbReference type="Proteomes" id="UP000001953">
    <property type="component" value="Chromosome"/>
</dbReference>
<dbReference type="eggNOG" id="ENOG502Z98N">
    <property type="taxonomic scope" value="Bacteria"/>
</dbReference>
<dbReference type="InterPro" id="IPR047715">
    <property type="entry name" value="EboA_dom"/>
</dbReference>
<name>Q1QPL0_NITHX</name>
<evidence type="ECO:0000313" key="2">
    <source>
        <dbReference type="Proteomes" id="UP000001953"/>
    </source>
</evidence>
<keyword evidence="2" id="KW-1185">Reference proteome</keyword>
<proteinExistence type="predicted"/>